<keyword evidence="3" id="KW-1185">Reference proteome</keyword>
<keyword evidence="1" id="KW-1133">Transmembrane helix</keyword>
<proteinExistence type="predicted"/>
<accession>B8ID36</accession>
<dbReference type="EMBL" id="CP001349">
    <property type="protein sequence ID" value="ACL59428.1"/>
    <property type="molecule type" value="Genomic_DNA"/>
</dbReference>
<dbReference type="HOGENOM" id="CLU_3185711_0_0_5"/>
<name>B8ID36_METNO</name>
<keyword evidence="1" id="KW-0812">Transmembrane</keyword>
<dbReference type="Proteomes" id="UP000008207">
    <property type="component" value="Chromosome"/>
</dbReference>
<gene>
    <name evidence="2" type="ordered locus">Mnod_4561</name>
</gene>
<evidence type="ECO:0000313" key="3">
    <source>
        <dbReference type="Proteomes" id="UP000008207"/>
    </source>
</evidence>
<keyword evidence="1" id="KW-0472">Membrane</keyword>
<dbReference type="KEGG" id="mno:Mnod_4561"/>
<evidence type="ECO:0000313" key="2">
    <source>
        <dbReference type="EMBL" id="ACL59428.1"/>
    </source>
</evidence>
<evidence type="ECO:0000256" key="1">
    <source>
        <dbReference type="SAM" id="Phobius"/>
    </source>
</evidence>
<sequence length="46" mass="4589">MSDASLFLNLAGAMAIVAAAGHGIRLALDAWIRLAPAGTPDDPAGE</sequence>
<dbReference type="AlphaFoldDB" id="B8ID36"/>
<feature type="transmembrane region" description="Helical" evidence="1">
    <location>
        <begin position="6"/>
        <end position="28"/>
    </location>
</feature>
<reference evidence="2 3" key="1">
    <citation type="submission" date="2009-01" db="EMBL/GenBank/DDBJ databases">
        <title>Complete sequence of chromosome of Methylobacterium nodulans ORS 2060.</title>
        <authorList>
            <consortium name="US DOE Joint Genome Institute"/>
            <person name="Lucas S."/>
            <person name="Copeland A."/>
            <person name="Lapidus A."/>
            <person name="Glavina del Rio T."/>
            <person name="Dalin E."/>
            <person name="Tice H."/>
            <person name="Bruce D."/>
            <person name="Goodwin L."/>
            <person name="Pitluck S."/>
            <person name="Sims D."/>
            <person name="Brettin T."/>
            <person name="Detter J.C."/>
            <person name="Han C."/>
            <person name="Larimer F."/>
            <person name="Land M."/>
            <person name="Hauser L."/>
            <person name="Kyrpides N."/>
            <person name="Ivanova N."/>
            <person name="Marx C.J."/>
            <person name="Richardson P."/>
        </authorList>
    </citation>
    <scope>NUCLEOTIDE SEQUENCE [LARGE SCALE GENOMIC DNA]</scope>
    <source>
        <strain evidence="3">LMG 21967 / CNCM I-2342 / ORS 2060</strain>
    </source>
</reference>
<protein>
    <submittedName>
        <fullName evidence="2">Uncharacterized protein</fullName>
    </submittedName>
</protein>
<organism evidence="2 3">
    <name type="scientific">Methylobacterium nodulans (strain LMG 21967 / CNCM I-2342 / ORS 2060)</name>
    <dbReference type="NCBI Taxonomy" id="460265"/>
    <lineage>
        <taxon>Bacteria</taxon>
        <taxon>Pseudomonadati</taxon>
        <taxon>Pseudomonadota</taxon>
        <taxon>Alphaproteobacteria</taxon>
        <taxon>Hyphomicrobiales</taxon>
        <taxon>Methylobacteriaceae</taxon>
        <taxon>Methylobacterium</taxon>
    </lineage>
</organism>
<dbReference type="RefSeq" id="WP_015931066.1">
    <property type="nucleotide sequence ID" value="NC_011894.1"/>
</dbReference>